<dbReference type="KEGG" id="bgv:CAL12_23270"/>
<dbReference type="PANTHER" id="PTHR43569:SF2">
    <property type="entry name" value="AMIDOHYDROLASE-RELATED DOMAIN-CONTAINING PROTEIN"/>
    <property type="match status" value="1"/>
</dbReference>
<accession>A0A1W6YQS9</accession>
<reference evidence="3 4" key="1">
    <citation type="submission" date="2017-05" db="EMBL/GenBank/DDBJ databases">
        <title>Complete and WGS of Bordetella genogroups.</title>
        <authorList>
            <person name="Spilker T."/>
            <person name="LiPuma J."/>
        </authorList>
    </citation>
    <scope>NUCLEOTIDE SEQUENCE [LARGE SCALE GENOMIC DNA]</scope>
    <source>
        <strain evidence="3 4">AU19157</strain>
    </source>
</reference>
<dbReference type="PANTHER" id="PTHR43569">
    <property type="entry name" value="AMIDOHYDROLASE"/>
    <property type="match status" value="1"/>
</dbReference>
<dbReference type="AlphaFoldDB" id="A0A1W6YQS9"/>
<dbReference type="Pfam" id="PF04909">
    <property type="entry name" value="Amidohydro_2"/>
    <property type="match status" value="1"/>
</dbReference>
<evidence type="ECO:0000259" key="2">
    <source>
        <dbReference type="Pfam" id="PF04909"/>
    </source>
</evidence>
<dbReference type="SUPFAM" id="SSF51556">
    <property type="entry name" value="Metallo-dependent hydrolases"/>
    <property type="match status" value="1"/>
</dbReference>
<organism evidence="3 4">
    <name type="scientific">Bordetella genomosp. 8</name>
    <dbReference type="NCBI Taxonomy" id="1416806"/>
    <lineage>
        <taxon>Bacteria</taxon>
        <taxon>Pseudomonadati</taxon>
        <taxon>Pseudomonadota</taxon>
        <taxon>Betaproteobacteria</taxon>
        <taxon>Burkholderiales</taxon>
        <taxon>Alcaligenaceae</taxon>
        <taxon>Bordetella</taxon>
    </lineage>
</organism>
<proteinExistence type="inferred from homology"/>
<name>A0A1W6YQS9_9BORD</name>
<gene>
    <name evidence="3" type="ORF">CAL12_23270</name>
</gene>
<sequence length="309" mass="34718">MHSIDAGLPAPAGDSVLITDTQVHLWEAHRPDRPWPAEEVERKVFVAVEGARPHREAPLGAEEFLATMDAAGVQRAIIVPPSPVGDSNDTALEAAARYPERLAIMGRFNPEAPDARERLADWLDQPNMLGIRMTFHKPKWSGWLEPGGMDWFWAACERLDIPLMLFVPGHVDKIPYLAQRYPGLRMVLDHMARRSNLRDAAAFADLDDLLALARFPNVSVKASAAPCYSNEPYPFANLYPYLKRIFEAFGPRRTMWGSDYTRLPCTYQECVDHFRIALDFLDDDSRAWVMGKAAAHILRWPEPGSAGEA</sequence>
<dbReference type="InterPro" id="IPR052350">
    <property type="entry name" value="Metallo-dep_Lactonases"/>
</dbReference>
<dbReference type="Proteomes" id="UP000194151">
    <property type="component" value="Chromosome"/>
</dbReference>
<evidence type="ECO:0000313" key="3">
    <source>
        <dbReference type="EMBL" id="ARP83450.1"/>
    </source>
</evidence>
<keyword evidence="4" id="KW-1185">Reference proteome</keyword>
<evidence type="ECO:0000313" key="4">
    <source>
        <dbReference type="Proteomes" id="UP000194151"/>
    </source>
</evidence>
<evidence type="ECO:0000256" key="1">
    <source>
        <dbReference type="ARBA" id="ARBA00038310"/>
    </source>
</evidence>
<dbReference type="InterPro" id="IPR032466">
    <property type="entry name" value="Metal_Hydrolase"/>
</dbReference>
<dbReference type="InterPro" id="IPR006680">
    <property type="entry name" value="Amidohydro-rel"/>
</dbReference>
<dbReference type="EMBL" id="CP021108">
    <property type="protein sequence ID" value="ARP83450.1"/>
    <property type="molecule type" value="Genomic_DNA"/>
</dbReference>
<dbReference type="Gene3D" id="3.20.20.140">
    <property type="entry name" value="Metal-dependent hydrolases"/>
    <property type="match status" value="1"/>
</dbReference>
<dbReference type="GO" id="GO:0016787">
    <property type="term" value="F:hydrolase activity"/>
    <property type="evidence" value="ECO:0007669"/>
    <property type="project" value="InterPro"/>
</dbReference>
<dbReference type="STRING" id="1416806.CAL12_23270"/>
<protein>
    <recommendedName>
        <fullName evidence="2">Amidohydrolase-related domain-containing protein</fullName>
    </recommendedName>
</protein>
<feature type="domain" description="Amidohydrolase-related" evidence="2">
    <location>
        <begin position="20"/>
        <end position="299"/>
    </location>
</feature>
<comment type="similarity">
    <text evidence="1">Belongs to the metallo-dependent hydrolases superfamily.</text>
</comment>